<proteinExistence type="predicted"/>
<reference evidence="1 2" key="1">
    <citation type="submission" date="2020-09" db="EMBL/GenBank/DDBJ databases">
        <title>Characterization and genome sequencing of Ruminiclostridium sp. nov. MA18.</title>
        <authorList>
            <person name="Rettenmaier R."/>
            <person name="Kowollik M.-L."/>
            <person name="Liebl W."/>
            <person name="Zverlov V."/>
        </authorList>
    </citation>
    <scope>NUCLEOTIDE SEQUENCE [LARGE SCALE GENOMIC DNA]</scope>
    <source>
        <strain evidence="1 2">MA18</strain>
    </source>
</reference>
<protein>
    <submittedName>
        <fullName evidence="1">Uncharacterized protein</fullName>
    </submittedName>
</protein>
<keyword evidence="2" id="KW-1185">Reference proteome</keyword>
<sequence>MNVYEAPKSESLESAAQEAICGFNCNTGFGIGIVIAMIGPLPGPT</sequence>
<organism evidence="1 2">
    <name type="scientific">Ruminiclostridium herbifermentans</name>
    <dbReference type="NCBI Taxonomy" id="2488810"/>
    <lineage>
        <taxon>Bacteria</taxon>
        <taxon>Bacillati</taxon>
        <taxon>Bacillota</taxon>
        <taxon>Clostridia</taxon>
        <taxon>Eubacteriales</taxon>
        <taxon>Oscillospiraceae</taxon>
        <taxon>Ruminiclostridium</taxon>
    </lineage>
</organism>
<dbReference type="Proteomes" id="UP000306409">
    <property type="component" value="Chromosome"/>
</dbReference>
<evidence type="ECO:0000313" key="2">
    <source>
        <dbReference type="Proteomes" id="UP000306409"/>
    </source>
</evidence>
<gene>
    <name evidence="1" type="ORF">EHE19_000345</name>
</gene>
<name>A0A7H1VNT2_9FIRM</name>
<dbReference type="RefSeq" id="WP_171003542.1">
    <property type="nucleotide sequence ID" value="NZ_CP061336.1"/>
</dbReference>
<accession>A0A7H1VNT2</accession>
<dbReference type="AlphaFoldDB" id="A0A7H1VNT2"/>
<evidence type="ECO:0000313" key="1">
    <source>
        <dbReference type="EMBL" id="QNU67044.1"/>
    </source>
</evidence>
<dbReference type="KEGG" id="rher:EHE19_000345"/>
<dbReference type="EMBL" id="CP061336">
    <property type="protein sequence ID" value="QNU67044.1"/>
    <property type="molecule type" value="Genomic_DNA"/>
</dbReference>